<evidence type="ECO:0000256" key="1">
    <source>
        <dbReference type="ARBA" id="ARBA00004141"/>
    </source>
</evidence>
<dbReference type="Pfam" id="PF04932">
    <property type="entry name" value="Wzy_C"/>
    <property type="match status" value="1"/>
</dbReference>
<sequence length="479" mass="53036">MMRLVTNVRQHLPSWLIKASFTEKLVLLAPVAVWFSYFPTISFGRQSGTNLELSIAVIYAVILALTGLPQIWSRRHLLWRQKAVWLLAVFVGWNLLSIIWSVNPLRSILVSGLWSVLFLDFLVIYNLPSLKKMISPLMRVTITTAVVMSLLAIIQVAYGAWFDWGLCGGCVARGFGFVRPSGFTIEPQFFGSLLIAPILLLSYQLLQSKVTKYDVISLCLMFMALYLTLSRGAMYAVVAAVLVQTVLVSWRTSANWLRSSAVVVTVLVGSFAFGMMWHGIFTQLNPRVADGFYQSITKSISHLSLGKINLPNPTSQQSPQESTSATSPQEVTPDSPPKALFDGYVARSTEERTGMSQLALDVWTKNPVQFLVGVGVGGAGRAIFQQSGKTSGEFEIVQNEFLSVGVELGIVGVVLLLVLLLALCRKTYAKKALAWPIVLGFVLQWMFFSGLPNALHIYFVAMLMFAIIDRVDEKAEYIS</sequence>
<accession>A0A4P9A425</accession>
<dbReference type="PANTHER" id="PTHR37422:SF13">
    <property type="entry name" value="LIPOPOLYSACCHARIDE BIOSYNTHESIS PROTEIN PA4999-RELATED"/>
    <property type="match status" value="1"/>
</dbReference>
<dbReference type="RefSeq" id="WP_138079666.1">
    <property type="nucleotide sequence ID" value="NZ_CP040004.1"/>
</dbReference>
<feature type="transmembrane region" description="Helical" evidence="6">
    <location>
        <begin position="21"/>
        <end position="41"/>
    </location>
</feature>
<name>A0A4P9A425_9BACT</name>
<feature type="transmembrane region" description="Helical" evidence="6">
    <location>
        <begin position="233"/>
        <end position="250"/>
    </location>
</feature>
<evidence type="ECO:0000256" key="3">
    <source>
        <dbReference type="ARBA" id="ARBA00022989"/>
    </source>
</evidence>
<gene>
    <name evidence="8" type="ORF">FBF37_03915</name>
</gene>
<feature type="transmembrane region" description="Helical" evidence="6">
    <location>
        <begin position="140"/>
        <end position="161"/>
    </location>
</feature>
<evidence type="ECO:0000313" key="8">
    <source>
        <dbReference type="EMBL" id="QCT42572.1"/>
    </source>
</evidence>
<evidence type="ECO:0000256" key="2">
    <source>
        <dbReference type="ARBA" id="ARBA00022692"/>
    </source>
</evidence>
<dbReference type="EMBL" id="CP040004">
    <property type="protein sequence ID" value="QCT42572.1"/>
    <property type="molecule type" value="Genomic_DNA"/>
</dbReference>
<evidence type="ECO:0000259" key="7">
    <source>
        <dbReference type="Pfam" id="PF04932"/>
    </source>
</evidence>
<proteinExistence type="predicted"/>
<evidence type="ECO:0000256" key="6">
    <source>
        <dbReference type="SAM" id="Phobius"/>
    </source>
</evidence>
<feature type="transmembrane region" description="Helical" evidence="6">
    <location>
        <begin position="181"/>
        <end position="203"/>
    </location>
</feature>
<dbReference type="PANTHER" id="PTHR37422">
    <property type="entry name" value="TEICHURONIC ACID BIOSYNTHESIS PROTEIN TUAE"/>
    <property type="match status" value="1"/>
</dbReference>
<evidence type="ECO:0000256" key="5">
    <source>
        <dbReference type="SAM" id="MobiDB-lite"/>
    </source>
</evidence>
<keyword evidence="2 6" id="KW-0812">Transmembrane</keyword>
<dbReference type="OrthoDB" id="9767947at2"/>
<feature type="transmembrane region" description="Helical" evidence="6">
    <location>
        <begin position="108"/>
        <end position="128"/>
    </location>
</feature>
<feature type="region of interest" description="Disordered" evidence="5">
    <location>
        <begin position="311"/>
        <end position="338"/>
    </location>
</feature>
<dbReference type="Proteomes" id="UP000310639">
    <property type="component" value="Chromosome"/>
</dbReference>
<dbReference type="InterPro" id="IPR007016">
    <property type="entry name" value="O-antigen_ligase-rel_domated"/>
</dbReference>
<keyword evidence="3 6" id="KW-1133">Transmembrane helix</keyword>
<organism evidence="8 9">
    <name type="scientific">Candidatus Nanosynbacter featherlites</name>
    <dbReference type="NCBI Taxonomy" id="2572088"/>
    <lineage>
        <taxon>Bacteria</taxon>
        <taxon>Candidatus Saccharimonadota</taxon>
        <taxon>Candidatus Saccharimonadia</taxon>
        <taxon>Candidatus Nanosynbacterales</taxon>
        <taxon>Candidatus Nanosynbacteraceae</taxon>
        <taxon>Candidatus Nanosynbacter</taxon>
    </lineage>
</organism>
<dbReference type="InterPro" id="IPR051533">
    <property type="entry name" value="WaaL-like"/>
</dbReference>
<feature type="domain" description="O-antigen ligase-related" evidence="7">
    <location>
        <begin position="217"/>
        <end position="417"/>
    </location>
</feature>
<dbReference type="AlphaFoldDB" id="A0A4P9A425"/>
<keyword evidence="4 6" id="KW-0472">Membrane</keyword>
<dbReference type="KEGG" id="nft:FBF37_03915"/>
<reference evidence="8 9" key="1">
    <citation type="submission" date="2019-04" db="EMBL/GenBank/DDBJ databases">
        <title>Saccharibacteria TM7 genomes.</title>
        <authorList>
            <person name="Bor B."/>
            <person name="He X."/>
            <person name="Chen T."/>
            <person name="Dewhirst F.E."/>
        </authorList>
    </citation>
    <scope>NUCLEOTIDE SEQUENCE [LARGE SCALE GENOMIC DNA]</scope>
    <source>
        <strain evidence="8 9">BB001</strain>
    </source>
</reference>
<keyword evidence="9" id="KW-1185">Reference proteome</keyword>
<evidence type="ECO:0000313" key="9">
    <source>
        <dbReference type="Proteomes" id="UP000310639"/>
    </source>
</evidence>
<feature type="transmembrane region" description="Helical" evidence="6">
    <location>
        <begin position="262"/>
        <end position="280"/>
    </location>
</feature>
<comment type="subcellular location">
    <subcellularLocation>
        <location evidence="1">Membrane</location>
        <topology evidence="1">Multi-pass membrane protein</topology>
    </subcellularLocation>
</comment>
<protein>
    <recommendedName>
        <fullName evidence="7">O-antigen ligase-related domain-containing protein</fullName>
    </recommendedName>
</protein>
<feature type="transmembrane region" description="Helical" evidence="6">
    <location>
        <begin position="84"/>
        <end position="102"/>
    </location>
</feature>
<evidence type="ECO:0000256" key="4">
    <source>
        <dbReference type="ARBA" id="ARBA00023136"/>
    </source>
</evidence>
<dbReference type="GO" id="GO:0016020">
    <property type="term" value="C:membrane"/>
    <property type="evidence" value="ECO:0007669"/>
    <property type="project" value="UniProtKB-SubCell"/>
</dbReference>
<feature type="compositionally biased region" description="Low complexity" evidence="5">
    <location>
        <begin position="311"/>
        <end position="329"/>
    </location>
</feature>
<feature type="transmembrane region" description="Helical" evidence="6">
    <location>
        <begin position="53"/>
        <end position="72"/>
    </location>
</feature>
<feature type="transmembrane region" description="Helical" evidence="6">
    <location>
        <begin position="401"/>
        <end position="423"/>
    </location>
</feature>